<dbReference type="Pfam" id="PF10502">
    <property type="entry name" value="Peptidase_S26"/>
    <property type="match status" value="1"/>
</dbReference>
<dbReference type="PANTHER" id="PTHR43390">
    <property type="entry name" value="SIGNAL PEPTIDASE I"/>
    <property type="match status" value="1"/>
</dbReference>
<gene>
    <name evidence="8" type="primary">lepB</name>
    <name evidence="8" type="ORF">ENG67_06460</name>
</gene>
<keyword evidence="6" id="KW-0812">Transmembrane</keyword>
<keyword evidence="6" id="KW-1133">Transmembrane helix</keyword>
<feature type="transmembrane region" description="Helical" evidence="6">
    <location>
        <begin position="12"/>
        <end position="30"/>
    </location>
</feature>
<evidence type="ECO:0000256" key="3">
    <source>
        <dbReference type="ARBA" id="ARBA00013208"/>
    </source>
</evidence>
<comment type="similarity">
    <text evidence="2 6">Belongs to the peptidase S26 family.</text>
</comment>
<dbReference type="GO" id="GO:0006465">
    <property type="term" value="P:signal peptide processing"/>
    <property type="evidence" value="ECO:0007669"/>
    <property type="project" value="InterPro"/>
</dbReference>
<dbReference type="NCBIfam" id="TIGR02227">
    <property type="entry name" value="sigpep_I_bact"/>
    <property type="match status" value="1"/>
</dbReference>
<feature type="active site" evidence="5">
    <location>
        <position position="91"/>
    </location>
</feature>
<dbReference type="Gene3D" id="2.10.109.10">
    <property type="entry name" value="Umud Fragment, subunit A"/>
    <property type="match status" value="1"/>
</dbReference>
<dbReference type="EC" id="3.4.21.89" evidence="3 6"/>
<proteinExistence type="inferred from homology"/>
<dbReference type="InterPro" id="IPR036286">
    <property type="entry name" value="LexA/Signal_pep-like_sf"/>
</dbReference>
<dbReference type="GO" id="GO:0009003">
    <property type="term" value="F:signal peptidase activity"/>
    <property type="evidence" value="ECO:0007669"/>
    <property type="project" value="UniProtKB-EC"/>
</dbReference>
<evidence type="ECO:0000256" key="1">
    <source>
        <dbReference type="ARBA" id="ARBA00000677"/>
    </source>
</evidence>
<dbReference type="GO" id="GO:0004252">
    <property type="term" value="F:serine-type endopeptidase activity"/>
    <property type="evidence" value="ECO:0007669"/>
    <property type="project" value="InterPro"/>
</dbReference>
<evidence type="ECO:0000256" key="5">
    <source>
        <dbReference type="PIRSR" id="PIRSR600223-1"/>
    </source>
</evidence>
<accession>A0A7C1BEA2</accession>
<keyword evidence="6" id="KW-0472">Membrane</keyword>
<evidence type="ECO:0000256" key="2">
    <source>
        <dbReference type="ARBA" id="ARBA00009370"/>
    </source>
</evidence>
<dbReference type="PRINTS" id="PR00727">
    <property type="entry name" value="LEADERPTASE"/>
</dbReference>
<dbReference type="EMBL" id="DRBW01000237">
    <property type="protein sequence ID" value="HDM90829.1"/>
    <property type="molecule type" value="Genomic_DNA"/>
</dbReference>
<feature type="domain" description="Peptidase S26" evidence="7">
    <location>
        <begin position="6"/>
        <end position="204"/>
    </location>
</feature>
<comment type="subcellular location">
    <subcellularLocation>
        <location evidence="6">Membrane</location>
        <topology evidence="6">Single-pass type II membrane protein</topology>
    </subcellularLocation>
</comment>
<sequence>MSNKMKSWFESLVWTIVVVLIIRALFIQAYEIPTGSMEDTLLPGDFLLVAKFTYGIQIPYTHVKILDFHRPDRKDVVVFNYPLEPKKDFVKRCIGLPGDTIEIKNKVVYINGKPLDEPYVVHKDPRVFPPLMDLDNPLAREEYQRAWEERRFMGQNRVRDNFGPVVVPQGNIFVMGDNRDYSLDSRFWGPLPMKFLKGSPLIIYFSWDKEQPLYAFWKKIRWGRLFKILLWI</sequence>
<dbReference type="InterPro" id="IPR019533">
    <property type="entry name" value="Peptidase_S26"/>
</dbReference>
<keyword evidence="4 6" id="KW-0378">Hydrolase</keyword>
<protein>
    <recommendedName>
        <fullName evidence="3 6">Signal peptidase I</fullName>
        <ecNumber evidence="3 6">3.4.21.89</ecNumber>
    </recommendedName>
</protein>
<evidence type="ECO:0000313" key="8">
    <source>
        <dbReference type="EMBL" id="HDM90829.1"/>
    </source>
</evidence>
<dbReference type="SUPFAM" id="SSF51306">
    <property type="entry name" value="LexA/Signal peptidase"/>
    <property type="match status" value="1"/>
</dbReference>
<dbReference type="GO" id="GO:0016020">
    <property type="term" value="C:membrane"/>
    <property type="evidence" value="ECO:0007669"/>
    <property type="project" value="UniProtKB-SubCell"/>
</dbReference>
<dbReference type="PANTHER" id="PTHR43390:SF1">
    <property type="entry name" value="CHLOROPLAST PROCESSING PEPTIDASE"/>
    <property type="match status" value="1"/>
</dbReference>
<name>A0A7C1BEA2_UNCW3</name>
<dbReference type="InterPro" id="IPR000223">
    <property type="entry name" value="Pept_S26A_signal_pept_1"/>
</dbReference>
<dbReference type="AlphaFoldDB" id="A0A7C1BEA2"/>
<feature type="active site" evidence="5">
    <location>
        <position position="36"/>
    </location>
</feature>
<dbReference type="CDD" id="cd06530">
    <property type="entry name" value="S26_SPase_I"/>
    <property type="match status" value="1"/>
</dbReference>
<reference evidence="8" key="1">
    <citation type="journal article" date="2020" name="mSystems">
        <title>Genome- and Community-Level Interaction Insights into Carbon Utilization and Element Cycling Functions of Hydrothermarchaeota in Hydrothermal Sediment.</title>
        <authorList>
            <person name="Zhou Z."/>
            <person name="Liu Y."/>
            <person name="Xu W."/>
            <person name="Pan J."/>
            <person name="Luo Z.H."/>
            <person name="Li M."/>
        </authorList>
    </citation>
    <scope>NUCLEOTIDE SEQUENCE [LARGE SCALE GENOMIC DNA]</scope>
    <source>
        <strain evidence="8">HyVt-237</strain>
    </source>
</reference>
<evidence type="ECO:0000259" key="7">
    <source>
        <dbReference type="Pfam" id="PF10502"/>
    </source>
</evidence>
<dbReference type="InterPro" id="IPR019758">
    <property type="entry name" value="Pept_S26A_signal_pept_1_CS"/>
</dbReference>
<organism evidence="8">
    <name type="scientific">candidate division WOR-3 bacterium</name>
    <dbReference type="NCBI Taxonomy" id="2052148"/>
    <lineage>
        <taxon>Bacteria</taxon>
        <taxon>Bacteria division WOR-3</taxon>
    </lineage>
</organism>
<comment type="caution">
    <text evidence="8">The sequence shown here is derived from an EMBL/GenBank/DDBJ whole genome shotgun (WGS) entry which is preliminary data.</text>
</comment>
<dbReference type="PROSITE" id="PS00761">
    <property type="entry name" value="SPASE_I_3"/>
    <property type="match status" value="1"/>
</dbReference>
<evidence type="ECO:0000256" key="6">
    <source>
        <dbReference type="RuleBase" id="RU362042"/>
    </source>
</evidence>
<dbReference type="Proteomes" id="UP000885931">
    <property type="component" value="Unassembled WGS sequence"/>
</dbReference>
<evidence type="ECO:0000256" key="4">
    <source>
        <dbReference type="ARBA" id="ARBA00022801"/>
    </source>
</evidence>
<keyword evidence="6" id="KW-0645">Protease</keyword>
<comment type="catalytic activity">
    <reaction evidence="1 6">
        <text>Cleavage of hydrophobic, N-terminal signal or leader sequences from secreted and periplasmic proteins.</text>
        <dbReference type="EC" id="3.4.21.89"/>
    </reaction>
</comment>